<dbReference type="InterPro" id="IPR047564">
    <property type="entry name" value="Rcat_RBR_ANKIB1"/>
</dbReference>
<feature type="compositionally biased region" description="Polar residues" evidence="11">
    <location>
        <begin position="308"/>
        <end position="324"/>
    </location>
</feature>
<evidence type="ECO:0000256" key="11">
    <source>
        <dbReference type="SAM" id="MobiDB-lite"/>
    </source>
</evidence>
<keyword evidence="6 10" id="KW-0863">Zinc-finger</keyword>
<dbReference type="Pfam" id="PF19422">
    <property type="entry name" value="Ariadne"/>
    <property type="match status" value="1"/>
</dbReference>
<reference evidence="14 15" key="1">
    <citation type="submission" date="2023-09" db="EMBL/GenBank/DDBJ databases">
        <title>Nesidiocoris tenuis whole genome shotgun sequence.</title>
        <authorList>
            <person name="Shibata T."/>
            <person name="Shimoda M."/>
            <person name="Kobayashi T."/>
            <person name="Uehara T."/>
        </authorList>
    </citation>
    <scope>NUCLEOTIDE SEQUENCE [LARGE SCALE GENOMIC DNA]</scope>
    <source>
        <strain evidence="14 15">Japan</strain>
    </source>
</reference>
<keyword evidence="5" id="KW-0677">Repeat</keyword>
<dbReference type="EMBL" id="AP028922">
    <property type="protein sequence ID" value="BET02792.1"/>
    <property type="molecule type" value="Genomic_DNA"/>
</dbReference>
<dbReference type="PANTHER" id="PTHR11685">
    <property type="entry name" value="RBR FAMILY RING FINGER AND IBR DOMAIN-CONTAINING"/>
    <property type="match status" value="1"/>
</dbReference>
<evidence type="ECO:0000256" key="5">
    <source>
        <dbReference type="ARBA" id="ARBA00022737"/>
    </source>
</evidence>
<evidence type="ECO:0000256" key="9">
    <source>
        <dbReference type="PROSITE-ProRule" id="PRU00023"/>
    </source>
</evidence>
<dbReference type="InterPro" id="IPR036770">
    <property type="entry name" value="Ankyrin_rpt-contain_sf"/>
</dbReference>
<feature type="domain" description="RING-type" evidence="13">
    <location>
        <begin position="353"/>
        <end position="584"/>
    </location>
</feature>
<name>A0ABN7BEK1_9HEMI</name>
<evidence type="ECO:0000259" key="12">
    <source>
        <dbReference type="PROSITE" id="PS50089"/>
    </source>
</evidence>
<evidence type="ECO:0000313" key="14">
    <source>
        <dbReference type="EMBL" id="BET02792.1"/>
    </source>
</evidence>
<dbReference type="SUPFAM" id="SSF48403">
    <property type="entry name" value="Ankyrin repeat"/>
    <property type="match status" value="1"/>
</dbReference>
<comment type="catalytic activity">
    <reaction evidence="1">
        <text>[E2 ubiquitin-conjugating enzyme]-S-ubiquitinyl-L-cysteine + [acceptor protein]-L-lysine = [E2 ubiquitin-conjugating enzyme]-L-cysteine + [acceptor protein]-N(6)-ubiquitinyl-L-lysine.</text>
        <dbReference type="EC" id="2.3.2.31"/>
    </reaction>
</comment>
<feature type="repeat" description="ANK" evidence="9">
    <location>
        <begin position="45"/>
        <end position="78"/>
    </location>
</feature>
<proteinExistence type="predicted"/>
<dbReference type="Pfam" id="PF00097">
    <property type="entry name" value="zf-C3HC4"/>
    <property type="match status" value="1"/>
</dbReference>
<dbReference type="CDD" id="cd20361">
    <property type="entry name" value="Rcat_RBR_ANKIB1"/>
    <property type="match status" value="1"/>
</dbReference>
<dbReference type="InterPro" id="IPR018957">
    <property type="entry name" value="Znf_C3HC4_RING-type"/>
</dbReference>
<dbReference type="InterPro" id="IPR002867">
    <property type="entry name" value="IBR_dom"/>
</dbReference>
<evidence type="ECO:0000256" key="3">
    <source>
        <dbReference type="ARBA" id="ARBA00022679"/>
    </source>
</evidence>
<keyword evidence="9" id="KW-0040">ANK repeat</keyword>
<keyword evidence="3" id="KW-0808">Transferase</keyword>
<keyword evidence="15" id="KW-1185">Reference proteome</keyword>
<evidence type="ECO:0000256" key="6">
    <source>
        <dbReference type="ARBA" id="ARBA00022771"/>
    </source>
</evidence>
<dbReference type="EC" id="2.3.2.31" evidence="2"/>
<dbReference type="InterPro" id="IPR044066">
    <property type="entry name" value="TRIAD_supradom"/>
</dbReference>
<dbReference type="Gene3D" id="1.20.120.1750">
    <property type="match status" value="1"/>
</dbReference>
<dbReference type="PROSITE" id="PS50089">
    <property type="entry name" value="ZF_RING_2"/>
    <property type="match status" value="1"/>
</dbReference>
<dbReference type="InterPro" id="IPR045840">
    <property type="entry name" value="Ariadne"/>
</dbReference>
<evidence type="ECO:0000256" key="10">
    <source>
        <dbReference type="PROSITE-ProRule" id="PRU00175"/>
    </source>
</evidence>
<feature type="region of interest" description="Disordered" evidence="11">
    <location>
        <begin position="979"/>
        <end position="999"/>
    </location>
</feature>
<evidence type="ECO:0000256" key="4">
    <source>
        <dbReference type="ARBA" id="ARBA00022723"/>
    </source>
</evidence>
<gene>
    <name evidence="14" type="ORF">NTJ_15610</name>
</gene>
<dbReference type="Proteomes" id="UP001307889">
    <property type="component" value="Chromosome 14"/>
</dbReference>
<dbReference type="Gene3D" id="1.25.40.20">
    <property type="entry name" value="Ankyrin repeat-containing domain"/>
    <property type="match status" value="1"/>
</dbReference>
<keyword evidence="4" id="KW-0479">Metal-binding</keyword>
<evidence type="ECO:0000256" key="8">
    <source>
        <dbReference type="ARBA" id="ARBA00022833"/>
    </source>
</evidence>
<dbReference type="CDD" id="cd20346">
    <property type="entry name" value="BRcat_RBR_ANKIB1"/>
    <property type="match status" value="1"/>
</dbReference>
<dbReference type="CDD" id="cd16773">
    <property type="entry name" value="RING-HC_RBR_TRIAD1"/>
    <property type="match status" value="1"/>
</dbReference>
<dbReference type="SUPFAM" id="SSF57850">
    <property type="entry name" value="RING/U-box"/>
    <property type="match status" value="3"/>
</dbReference>
<dbReference type="PROSITE" id="PS50088">
    <property type="entry name" value="ANK_REPEAT"/>
    <property type="match status" value="2"/>
</dbReference>
<feature type="domain" description="RING-type" evidence="12">
    <location>
        <begin position="357"/>
        <end position="403"/>
    </location>
</feature>
<dbReference type="Pfam" id="PF12796">
    <property type="entry name" value="Ank_2"/>
    <property type="match status" value="1"/>
</dbReference>
<evidence type="ECO:0000256" key="7">
    <source>
        <dbReference type="ARBA" id="ARBA00022786"/>
    </source>
</evidence>
<dbReference type="InterPro" id="IPR031127">
    <property type="entry name" value="E3_UB_ligase_RBR"/>
</dbReference>
<dbReference type="InterPro" id="IPR001841">
    <property type="entry name" value="Znf_RING"/>
</dbReference>
<dbReference type="Gene3D" id="3.30.40.10">
    <property type="entry name" value="Zinc/RING finger domain, C3HC4 (zinc finger)"/>
    <property type="match status" value="1"/>
</dbReference>
<dbReference type="PROSITE" id="PS51873">
    <property type="entry name" value="TRIAD"/>
    <property type="match status" value="1"/>
</dbReference>
<feature type="repeat" description="ANK" evidence="9">
    <location>
        <begin position="133"/>
        <end position="165"/>
    </location>
</feature>
<dbReference type="Pfam" id="PF13637">
    <property type="entry name" value="Ank_4"/>
    <property type="match status" value="1"/>
</dbReference>
<dbReference type="Pfam" id="PF22191">
    <property type="entry name" value="IBR_1"/>
    <property type="match status" value="1"/>
</dbReference>
<organism evidence="14 15">
    <name type="scientific">Nesidiocoris tenuis</name>
    <dbReference type="NCBI Taxonomy" id="355587"/>
    <lineage>
        <taxon>Eukaryota</taxon>
        <taxon>Metazoa</taxon>
        <taxon>Ecdysozoa</taxon>
        <taxon>Arthropoda</taxon>
        <taxon>Hexapoda</taxon>
        <taxon>Insecta</taxon>
        <taxon>Pterygota</taxon>
        <taxon>Neoptera</taxon>
        <taxon>Paraneoptera</taxon>
        <taxon>Hemiptera</taxon>
        <taxon>Heteroptera</taxon>
        <taxon>Panheteroptera</taxon>
        <taxon>Cimicomorpha</taxon>
        <taxon>Miridae</taxon>
        <taxon>Dicyphina</taxon>
        <taxon>Nesidiocoris</taxon>
    </lineage>
</organism>
<sequence>MGSPSSKFKKYMAHGDEYTAMQVYQSSPELRKSLDPNLSYGDHHDHNTALHYAAKHGMKHLLRMFLNEAGGNPNKRNGSNETSLHCACSLGAHKTYSAQERKGSCVALILQWRGDILDSGERERVQLDLKDCNGNTALHTAALHGLTRCAQLLISAGASVFIENVNGETACDVATSRRHHQLARILESKMVFAETADVVNEAELESCGSIIGSDLVYHGLRPEDLQEVKDQLLLDTADMLNVPLPTANSLLRDSEWSRETLLEKWINDPAQACIEAGVSVPADAPPPSPSSHYGACSSMLSLDVNHGSHGNLSNQASDDNQSHGSHLDVPWSHSFSRNSSARSSAVSIKEKEVDPTCGICLMPLSESKSLDCHHEFCLECWETYLTGKVLSGHVSSIQCPANECGMVVSYEFLHHIVPADVSSNYRDLDIKEFVEQNRSIKWCPIGNCGRGVKFTPQEEQGYSATTSHAVDCGEGHYFCWECLGEAHAPCSCTDWTKWINEIATVKPEELQDSVTGRWQEAANSLWLVTNSKPCPNCGSHIQKGDGCNHIKCVKCKFDFCWVCLESWKKHSSATGGYFRCNRYEAVHKADEKQGALISEAVLRNKQSNELNRFLHYYTRFRNHDVSRRLEEPLLKTCKQKMDLLIGTSKERDSNCVKFIEDGVKELLKARRILCGSYIYGYYLDDDGLSKTIFEFMQNEVEEATERLSEILARPYLKTPKCEIIRTTHLLRRKRQELSRAVARGMVPLESPNKQSKATDTKTCARPGCPNKLEDLEHGPYCNAECEKYDDPSKDFVLVSASRDENVDLAIALEMSRLQMLEDQMLRLNGPSGSPEVAPEVTLQDQVDPELNLAIERSLQDSVKNETVDTFLKSLDGKNLDVESGRKSTTSGWNRTAKDIRSQKEDGRFRVGDVHQLGVFIGGTDALNYSLTRSHSTGDLCRRKGRLVLRDEPRYHLDSDHSWVHVARPEELPRTCRLRPKLSEEQSSIDDTSDSQTDGSKCLEVEHGIPKSPNLYISGVGICRTSDGISPETRNRGFDTEETIFKFINLTPNLTPADSGALSSVLHVEAKTADHFHEGMFFLQK</sequence>
<dbReference type="SMART" id="SM00647">
    <property type="entry name" value="IBR"/>
    <property type="match status" value="2"/>
</dbReference>
<protein>
    <recommendedName>
        <fullName evidence="2">RBR-type E3 ubiquitin transferase</fullName>
        <ecNumber evidence="2">2.3.2.31</ecNumber>
    </recommendedName>
</protein>
<dbReference type="Pfam" id="PF01485">
    <property type="entry name" value="IBR"/>
    <property type="match status" value="1"/>
</dbReference>
<dbReference type="InterPro" id="IPR013083">
    <property type="entry name" value="Znf_RING/FYVE/PHD"/>
</dbReference>
<dbReference type="InterPro" id="IPR002110">
    <property type="entry name" value="Ankyrin_rpt"/>
</dbReference>
<evidence type="ECO:0000313" key="15">
    <source>
        <dbReference type="Proteomes" id="UP001307889"/>
    </source>
</evidence>
<evidence type="ECO:0000256" key="1">
    <source>
        <dbReference type="ARBA" id="ARBA00001798"/>
    </source>
</evidence>
<dbReference type="SMART" id="SM00248">
    <property type="entry name" value="ANK"/>
    <property type="match status" value="3"/>
</dbReference>
<evidence type="ECO:0000256" key="2">
    <source>
        <dbReference type="ARBA" id="ARBA00012251"/>
    </source>
</evidence>
<accession>A0ABN7BEK1</accession>
<keyword evidence="8" id="KW-0862">Zinc</keyword>
<dbReference type="PROSITE" id="PS50297">
    <property type="entry name" value="ANK_REP_REGION"/>
    <property type="match status" value="1"/>
</dbReference>
<evidence type="ECO:0000259" key="13">
    <source>
        <dbReference type="PROSITE" id="PS51873"/>
    </source>
</evidence>
<feature type="region of interest" description="Disordered" evidence="11">
    <location>
        <begin position="307"/>
        <end position="328"/>
    </location>
</feature>
<keyword evidence="7" id="KW-0833">Ubl conjugation pathway</keyword>